<protein>
    <submittedName>
        <fullName evidence="2">Uncharacterized protein</fullName>
    </submittedName>
</protein>
<accession>A0ABU4TNY5</accession>
<sequence length="42" mass="4478">MFRSRWSKPRRPGLFATTSTPVGIPPGATSGAVVPAPRWVGQ</sequence>
<evidence type="ECO:0000313" key="3">
    <source>
        <dbReference type="Proteomes" id="UP001271792"/>
    </source>
</evidence>
<organism evidence="2 3">
    <name type="scientific">Lentzea kristufekii</name>
    <dbReference type="NCBI Taxonomy" id="3095430"/>
    <lineage>
        <taxon>Bacteria</taxon>
        <taxon>Bacillati</taxon>
        <taxon>Actinomycetota</taxon>
        <taxon>Actinomycetes</taxon>
        <taxon>Pseudonocardiales</taxon>
        <taxon>Pseudonocardiaceae</taxon>
        <taxon>Lentzea</taxon>
    </lineage>
</organism>
<dbReference type="EMBL" id="JAXAVV010000004">
    <property type="protein sequence ID" value="MDX8049937.1"/>
    <property type="molecule type" value="Genomic_DNA"/>
</dbReference>
<evidence type="ECO:0000313" key="2">
    <source>
        <dbReference type="EMBL" id="MDX8049937.1"/>
    </source>
</evidence>
<comment type="caution">
    <text evidence="2">The sequence shown here is derived from an EMBL/GenBank/DDBJ whole genome shotgun (WGS) entry which is preliminary data.</text>
</comment>
<feature type="region of interest" description="Disordered" evidence="1">
    <location>
        <begin position="1"/>
        <end position="42"/>
    </location>
</feature>
<proteinExistence type="predicted"/>
<gene>
    <name evidence="2" type="ORF">SK571_11145</name>
</gene>
<name>A0ABU4TNY5_9PSEU</name>
<evidence type="ECO:0000256" key="1">
    <source>
        <dbReference type="SAM" id="MobiDB-lite"/>
    </source>
</evidence>
<dbReference type="Proteomes" id="UP001271792">
    <property type="component" value="Unassembled WGS sequence"/>
</dbReference>
<keyword evidence="3" id="KW-1185">Reference proteome</keyword>
<reference evidence="2 3" key="1">
    <citation type="submission" date="2023-11" db="EMBL/GenBank/DDBJ databases">
        <title>Lentzea sokolovensis, sp. nov., Lentzea kristufkii, sp. nov., and Lentzea miocenensis, sp. nov., rare actinobacteria from Sokolov Coal Basin, Miocene lacustrine sediment, Czech Republic.</title>
        <authorList>
            <person name="Lara A."/>
            <person name="Kotroba L."/>
            <person name="Nouioui I."/>
            <person name="Neumann-Schaal M."/>
            <person name="Mast Y."/>
            <person name="Chronakova A."/>
        </authorList>
    </citation>
    <scope>NUCLEOTIDE SEQUENCE [LARGE SCALE GENOMIC DNA]</scope>
    <source>
        <strain evidence="2 3">BCCO 10_0798</strain>
    </source>
</reference>
<feature type="compositionally biased region" description="Basic residues" evidence="1">
    <location>
        <begin position="1"/>
        <end position="11"/>
    </location>
</feature>
<dbReference type="RefSeq" id="WP_319983953.1">
    <property type="nucleotide sequence ID" value="NZ_JAXAVV010000004.1"/>
</dbReference>